<evidence type="ECO:0000256" key="3">
    <source>
        <dbReference type="ARBA" id="ARBA00023157"/>
    </source>
</evidence>
<keyword evidence="3" id="KW-1015">Disulfide bond</keyword>
<dbReference type="EMBL" id="JBHRYQ010000001">
    <property type="protein sequence ID" value="MFC3809727.1"/>
    <property type="molecule type" value="Genomic_DNA"/>
</dbReference>
<gene>
    <name evidence="6" type="ORF">ACFOOI_03590</name>
</gene>
<organism evidence="6 7">
    <name type="scientific">Lacihabitans lacunae</name>
    <dbReference type="NCBI Taxonomy" id="1028214"/>
    <lineage>
        <taxon>Bacteria</taxon>
        <taxon>Pseudomonadati</taxon>
        <taxon>Bacteroidota</taxon>
        <taxon>Cytophagia</taxon>
        <taxon>Cytophagales</taxon>
        <taxon>Leadbetterellaceae</taxon>
        <taxon>Lacihabitans</taxon>
    </lineage>
</organism>
<dbReference type="SUPFAM" id="SSF52833">
    <property type="entry name" value="Thioredoxin-like"/>
    <property type="match status" value="1"/>
</dbReference>
<dbReference type="InterPro" id="IPR050553">
    <property type="entry name" value="Thioredoxin_ResA/DsbE_sf"/>
</dbReference>
<dbReference type="PROSITE" id="PS51352">
    <property type="entry name" value="THIOREDOXIN_2"/>
    <property type="match status" value="1"/>
</dbReference>
<dbReference type="RefSeq" id="WP_379835157.1">
    <property type="nucleotide sequence ID" value="NZ_JBHRYQ010000001.1"/>
</dbReference>
<comment type="subcellular location">
    <subcellularLocation>
        <location evidence="1">Cell envelope</location>
    </subcellularLocation>
</comment>
<dbReference type="InterPro" id="IPR036249">
    <property type="entry name" value="Thioredoxin-like_sf"/>
</dbReference>
<evidence type="ECO:0000256" key="4">
    <source>
        <dbReference type="ARBA" id="ARBA00023284"/>
    </source>
</evidence>
<evidence type="ECO:0000256" key="2">
    <source>
        <dbReference type="ARBA" id="ARBA00022748"/>
    </source>
</evidence>
<dbReference type="Pfam" id="PF13905">
    <property type="entry name" value="Thioredoxin_8"/>
    <property type="match status" value="1"/>
</dbReference>
<feature type="domain" description="Thioredoxin" evidence="5">
    <location>
        <begin position="263"/>
        <end position="408"/>
    </location>
</feature>
<dbReference type="InterPro" id="IPR012336">
    <property type="entry name" value="Thioredoxin-like_fold"/>
</dbReference>
<keyword evidence="4" id="KW-0676">Redox-active center</keyword>
<accession>A0ABV7YU32</accession>
<proteinExistence type="predicted"/>
<name>A0ABV7YU32_9BACT</name>
<evidence type="ECO:0000259" key="5">
    <source>
        <dbReference type="PROSITE" id="PS51352"/>
    </source>
</evidence>
<dbReference type="InterPro" id="IPR013766">
    <property type="entry name" value="Thioredoxin_domain"/>
</dbReference>
<dbReference type="CDD" id="cd02966">
    <property type="entry name" value="TlpA_like_family"/>
    <property type="match status" value="1"/>
</dbReference>
<dbReference type="Gene3D" id="3.40.30.10">
    <property type="entry name" value="Glutaredoxin"/>
    <property type="match status" value="1"/>
</dbReference>
<sequence length="408" mass="47294">MRKIFFLLFIASNSFSQSFLSPDSSDVFFKDLTVNQVVFKANDKELKAFEQKFGKMFDNKAQYTALLNVNVDEWEMDLFDKRNEALNYLKQKQKDFEPEVLKRLEAEVMFNYWHLLYAYPVLRSNADQKLKTVVSLPKVMTKSFDLPKGDELLAVKSYRDLLNFWVIYQNSEKNKFVKYADMVQSAVDKSDYAVQNLQKQSLDYVLANILQENSNRISSSAARYILSQINSEKIQQNFKGDFITKIVEKEHNLEEKAKEEATKKAKSSGIDITFLDREGKSFDLSKYKGKVVYLDIWASWCGPCRAEFPYSKKMYESLSEKEKKNIVFLYISIDDKEENWKNAIQNLNLDGFEHGFSSGGWGSQIVQKFKITGIPRYMIINKDGAVVKPDAKRPSNPETLSELLELAK</sequence>
<reference evidence="7" key="1">
    <citation type="journal article" date="2019" name="Int. J. Syst. Evol. Microbiol.">
        <title>The Global Catalogue of Microorganisms (GCM) 10K type strain sequencing project: providing services to taxonomists for standard genome sequencing and annotation.</title>
        <authorList>
            <consortium name="The Broad Institute Genomics Platform"/>
            <consortium name="The Broad Institute Genome Sequencing Center for Infectious Disease"/>
            <person name="Wu L."/>
            <person name="Ma J."/>
        </authorList>
    </citation>
    <scope>NUCLEOTIDE SEQUENCE [LARGE SCALE GENOMIC DNA]</scope>
    <source>
        <strain evidence="7">CECT 7956</strain>
    </source>
</reference>
<dbReference type="PANTHER" id="PTHR42852">
    <property type="entry name" value="THIOL:DISULFIDE INTERCHANGE PROTEIN DSBE"/>
    <property type="match status" value="1"/>
</dbReference>
<comment type="caution">
    <text evidence="6">The sequence shown here is derived from an EMBL/GenBank/DDBJ whole genome shotgun (WGS) entry which is preliminary data.</text>
</comment>
<keyword evidence="2" id="KW-0201">Cytochrome c-type biogenesis</keyword>
<dbReference type="PANTHER" id="PTHR42852:SF6">
    <property type="entry name" value="THIOL:DISULFIDE INTERCHANGE PROTEIN DSBE"/>
    <property type="match status" value="1"/>
</dbReference>
<protein>
    <submittedName>
        <fullName evidence="6">TlpA family protein disulfide reductase</fullName>
    </submittedName>
</protein>
<dbReference type="Proteomes" id="UP001595616">
    <property type="component" value="Unassembled WGS sequence"/>
</dbReference>
<keyword evidence="7" id="KW-1185">Reference proteome</keyword>
<evidence type="ECO:0000313" key="7">
    <source>
        <dbReference type="Proteomes" id="UP001595616"/>
    </source>
</evidence>
<evidence type="ECO:0000256" key="1">
    <source>
        <dbReference type="ARBA" id="ARBA00004196"/>
    </source>
</evidence>
<evidence type="ECO:0000313" key="6">
    <source>
        <dbReference type="EMBL" id="MFC3809727.1"/>
    </source>
</evidence>